<dbReference type="AlphaFoldDB" id="A0A939EQG6"/>
<dbReference type="InterPro" id="IPR005358">
    <property type="entry name" value="Puta_zinc/iron-chelating_dom"/>
</dbReference>
<name>A0A939EQG6_9HYPH</name>
<dbReference type="EMBL" id="JAFLNF010000003">
    <property type="protein sequence ID" value="MBO0345214.1"/>
    <property type="molecule type" value="Genomic_DNA"/>
</dbReference>
<dbReference type="PIRSF" id="PIRSF006173">
    <property type="entry name" value="UCP006173"/>
    <property type="match status" value="1"/>
</dbReference>
<gene>
    <name evidence="2" type="ORF">J0X15_08280</name>
</gene>
<evidence type="ECO:0000313" key="3">
    <source>
        <dbReference type="Proteomes" id="UP000664779"/>
    </source>
</evidence>
<dbReference type="Pfam" id="PF03692">
    <property type="entry name" value="CxxCxxCC"/>
    <property type="match status" value="1"/>
</dbReference>
<proteinExistence type="inferred from homology"/>
<protein>
    <recommendedName>
        <fullName evidence="1">UPF0260 protein J0X15_08280</fullName>
    </recommendedName>
</protein>
<keyword evidence="3" id="KW-1185">Reference proteome</keyword>
<dbReference type="NCBIfam" id="NF003507">
    <property type="entry name" value="PRK05170.2-5"/>
    <property type="match status" value="1"/>
</dbReference>
<reference evidence="2" key="1">
    <citation type="submission" date="2021-03" db="EMBL/GenBank/DDBJ databases">
        <title>Roseibium sp. CAU 1637 isolated from Incheon.</title>
        <authorList>
            <person name="Kim W."/>
        </authorList>
    </citation>
    <scope>NUCLEOTIDE SEQUENCE</scope>
    <source>
        <strain evidence="2">CAU 1637</strain>
    </source>
</reference>
<organism evidence="2 3">
    <name type="scientific">Roseibium limicola</name>
    <dbReference type="NCBI Taxonomy" id="2816037"/>
    <lineage>
        <taxon>Bacteria</taxon>
        <taxon>Pseudomonadati</taxon>
        <taxon>Pseudomonadota</taxon>
        <taxon>Alphaproteobacteria</taxon>
        <taxon>Hyphomicrobiales</taxon>
        <taxon>Stappiaceae</taxon>
        <taxon>Roseibium</taxon>
    </lineage>
</organism>
<dbReference type="NCBIfam" id="NF003501">
    <property type="entry name" value="PRK05170.1-5"/>
    <property type="match status" value="1"/>
</dbReference>
<sequence length="176" mass="19685">MKSIAPTENPAKTSSDLPFWKTKKLDEMNRTEWESLCDGCARCCLNKLEDWDTGAIVWTDVACTLLDGDSCRCRDYENRADTVPDCIRLTVEEVNTLTWLPPTCAYRLVRDGEDLYWWHPLLSGDPDTVHQAGISVTGMTVPEDGIEIEDYEAHVVSWPGEVPAGSEMPTSSSDKP</sequence>
<comment type="caution">
    <text evidence="2">The sequence shown here is derived from an EMBL/GenBank/DDBJ whole genome shotgun (WGS) entry which is preliminary data.</text>
</comment>
<dbReference type="Proteomes" id="UP000664779">
    <property type="component" value="Unassembled WGS sequence"/>
</dbReference>
<accession>A0A939EQG6</accession>
<evidence type="ECO:0000256" key="1">
    <source>
        <dbReference type="HAMAP-Rule" id="MF_00676"/>
    </source>
</evidence>
<dbReference type="RefSeq" id="WP_206939629.1">
    <property type="nucleotide sequence ID" value="NZ_JAFLNF010000003.1"/>
</dbReference>
<dbReference type="InterPro" id="IPR008228">
    <property type="entry name" value="UCP006173"/>
</dbReference>
<comment type="similarity">
    <text evidence="1">Belongs to the UPF0260 family.</text>
</comment>
<dbReference type="HAMAP" id="MF_00676">
    <property type="entry name" value="UPF0260"/>
    <property type="match status" value="1"/>
</dbReference>
<dbReference type="PANTHER" id="PTHR37421">
    <property type="entry name" value="UPF0260 PROTEIN YCGN"/>
    <property type="match status" value="1"/>
</dbReference>
<dbReference type="PANTHER" id="PTHR37421:SF1">
    <property type="entry name" value="UPF0260 PROTEIN YCGN"/>
    <property type="match status" value="1"/>
</dbReference>
<evidence type="ECO:0000313" key="2">
    <source>
        <dbReference type="EMBL" id="MBO0345214.1"/>
    </source>
</evidence>